<organism evidence="1 2">
    <name type="scientific">Dorea formicigenerans ATCC 27755</name>
    <dbReference type="NCBI Taxonomy" id="411461"/>
    <lineage>
        <taxon>Bacteria</taxon>
        <taxon>Bacillati</taxon>
        <taxon>Bacillota</taxon>
        <taxon>Clostridia</taxon>
        <taxon>Lachnospirales</taxon>
        <taxon>Lachnospiraceae</taxon>
        <taxon>Dorea</taxon>
    </lineage>
</organism>
<evidence type="ECO:0000313" key="2">
    <source>
        <dbReference type="Proteomes" id="UP000005359"/>
    </source>
</evidence>
<dbReference type="EMBL" id="AAXA02000011">
    <property type="protein sequence ID" value="EDR47617.1"/>
    <property type="molecule type" value="Genomic_DNA"/>
</dbReference>
<sequence length="72" mass="8908">MRKKKMGYLRKDMVIDALKEDMQDTKKCYEGYQEKELIEFCYNCMERVIDRLPQYYPENVVEETRWIPCSER</sequence>
<evidence type="ECO:0000313" key="1">
    <source>
        <dbReference type="EMBL" id="EDR47617.1"/>
    </source>
</evidence>
<dbReference type="Proteomes" id="UP000005359">
    <property type="component" value="Unassembled WGS sequence"/>
</dbReference>
<reference evidence="1 2" key="1">
    <citation type="submission" date="2007-10" db="EMBL/GenBank/DDBJ databases">
        <title>Draft genome sequence of Dorea formicigenerans(ATCC 27755).</title>
        <authorList>
            <person name="Sudarsanam P."/>
            <person name="Ley R."/>
            <person name="Guruge J."/>
            <person name="Turnbaugh P.J."/>
            <person name="Mahowald M."/>
            <person name="Liep D."/>
            <person name="Gordon J."/>
        </authorList>
    </citation>
    <scope>NUCLEOTIDE SEQUENCE [LARGE SCALE GENOMIC DNA]</scope>
    <source>
        <strain evidence="1 2">ATCC 27755</strain>
    </source>
</reference>
<gene>
    <name evidence="1" type="ORF">DORFOR_01152</name>
</gene>
<accession>B0G4G5</accession>
<dbReference type="PaxDb" id="411461-DORFOR_01152"/>
<dbReference type="AlphaFoldDB" id="B0G4G5"/>
<dbReference type="STRING" id="411461.DORFOR_01152"/>
<reference evidence="1 2" key="2">
    <citation type="submission" date="2007-10" db="EMBL/GenBank/DDBJ databases">
        <authorList>
            <person name="Fulton L."/>
            <person name="Clifton S."/>
            <person name="Fulton B."/>
            <person name="Xu J."/>
            <person name="Minx P."/>
            <person name="Pepin K.H."/>
            <person name="Johnson M."/>
            <person name="Thiruvilangam P."/>
            <person name="Bhonagiri V."/>
            <person name="Nash W.E."/>
            <person name="Wang C."/>
            <person name="Mardis E.R."/>
            <person name="Wilson R.K."/>
        </authorList>
    </citation>
    <scope>NUCLEOTIDE SEQUENCE [LARGE SCALE GENOMIC DNA]</scope>
    <source>
        <strain evidence="1 2">ATCC 27755</strain>
    </source>
</reference>
<proteinExistence type="predicted"/>
<name>B0G4G5_9FIRM</name>
<protein>
    <submittedName>
        <fullName evidence="1">Uncharacterized protein</fullName>
    </submittedName>
</protein>
<comment type="caution">
    <text evidence="1">The sequence shown here is derived from an EMBL/GenBank/DDBJ whole genome shotgun (WGS) entry which is preliminary data.</text>
</comment>